<sequence length="250" mass="28954">MQVIANNFYIFNRITNNNIYIMSSINQLVSEIAHIAQAPNNVPLRRSIRQEIIHYRNELIRKSYNNHSISDKVLQQKFVATLIDIPDGDIEEAKDLKLPLIKRTSQKVPRPTRLPINLPFHSVRTLGSVNVYEIPFTKEASVRFNKYLPGMCNTIAYDYINEYIYIYINPNTEFSGINKIVIESIFEYPHIIETETVDGKIDINDPFIDDNEFLLPEDLIGPIKDMVLQRLHLEIPREDNTISVPNKLNG</sequence>
<evidence type="ECO:0000313" key="1">
    <source>
        <dbReference type="EMBL" id="QWM90298.1"/>
    </source>
</evidence>
<accession>A0AAE7V4D6</accession>
<dbReference type="KEGG" id="vg:75691578"/>
<dbReference type="InterPro" id="IPR057878">
    <property type="entry name" value="CrAss_Ring_2"/>
</dbReference>
<dbReference type="EMBL" id="MZ130488">
    <property type="protein sequence ID" value="QWM90298.1"/>
    <property type="molecule type" value="Genomic_DNA"/>
</dbReference>
<organism evidence="1 2">
    <name type="scientific">uncultured phage cr17_1</name>
    <dbReference type="NCBI Taxonomy" id="2986404"/>
    <lineage>
        <taxon>Viruses</taxon>
        <taxon>Duplodnaviria</taxon>
        <taxon>Heunggongvirae</taxon>
        <taxon>Uroviricota</taxon>
        <taxon>Caudoviricetes</taxon>
        <taxon>Crassvirales</taxon>
        <taxon>Intestiviridae</taxon>
        <taxon>Crudevirinae</taxon>
        <taxon>Endlipuvirus</taxon>
        <taxon>Endlipuvirus intestinihominis</taxon>
    </lineage>
</organism>
<evidence type="ECO:0000313" key="2">
    <source>
        <dbReference type="Proteomes" id="UP000827442"/>
    </source>
</evidence>
<keyword evidence="2" id="KW-1185">Reference proteome</keyword>
<dbReference type="Pfam" id="PF25702">
    <property type="entry name" value="CrAss_Ring_2"/>
    <property type="match status" value="1"/>
</dbReference>
<name>A0AAE7V4D6_9CAUD</name>
<dbReference type="Proteomes" id="UP000827442">
    <property type="component" value="Segment"/>
</dbReference>
<dbReference type="RefSeq" id="YP_010359870.1">
    <property type="nucleotide sequence ID" value="NC_062778.1"/>
</dbReference>
<proteinExistence type="predicted"/>
<gene>
    <name evidence="1" type="primary">gp_25558</name>
</gene>
<protein>
    <submittedName>
        <fullName evidence="1">Uncharacterized protein</fullName>
    </submittedName>
</protein>
<reference evidence="1 2" key="1">
    <citation type="submission" date="2021-04" db="EMBL/GenBank/DDBJ databases">
        <authorList>
            <person name="Shkoporov A.N."/>
            <person name="Stockdale S.R."/>
            <person name="Guerin E."/>
            <person name="Ross R.P."/>
            <person name="Hill C."/>
        </authorList>
    </citation>
    <scope>NUCLEOTIDE SEQUENCE [LARGE SCALE GENOMIC DNA]</scope>
    <source>
        <strain evidence="2">cr17_1</strain>
    </source>
</reference>
<dbReference type="GeneID" id="75691578"/>